<evidence type="ECO:0000313" key="1">
    <source>
        <dbReference type="EMBL" id="KAG6393548.1"/>
    </source>
</evidence>
<sequence>MAYYPLCFSCYSCLPVVVQLKAVSTTENTYHHHLPRKLRGERRHLSLLTSSSASPPSMHRPLLTLNSELQLLLVASGESEMLVVLLLGPDLTLYSEDAGMLVIRGRRLPGIVRLISCKGQHLHIESTKNVHVVIMNNYITICRMAISKDFFESVLPKPALSGDKDFPDKLLWGECLSSCLGGASFLIFITLSTILVPTRAGLTLSLALACNRLAAGTGTELPLLRLIPLGGRPLAGEQDCLLILPFEGGSIDDDRELGAPGLPLVAEGGLSDRDVLRFGGTSRENPGISEGFHGLGLTVGELDRACMGFFEAVETGLETEEVVGDFDETAGVFVAEDAVGLRVGVEALDVDLDAGRDTLLVGVEDLIVDLPVGVEDLGGPVGFAEDNVGREVGVEDLEGFDVVVDILDVVLEVILTDAFNAALFDVEVKVDLDIELTVGRPVGVPGLDPGPPEEVGRRSPPVEVFSPGDETCCLDDKLLLAAGSDWALASFSHRNKLEKELN</sequence>
<gene>
    <name evidence="1" type="ORF">SASPL_147791</name>
</gene>
<reference evidence="1" key="1">
    <citation type="submission" date="2018-01" db="EMBL/GenBank/DDBJ databases">
        <authorList>
            <person name="Mao J.F."/>
        </authorList>
    </citation>
    <scope>NUCLEOTIDE SEQUENCE</scope>
    <source>
        <strain evidence="1">Huo1</strain>
        <tissue evidence="1">Leaf</tissue>
    </source>
</reference>
<reference evidence="1" key="2">
    <citation type="submission" date="2020-08" db="EMBL/GenBank/DDBJ databases">
        <title>Plant Genome Project.</title>
        <authorList>
            <person name="Zhang R.-G."/>
        </authorList>
    </citation>
    <scope>NUCLEOTIDE SEQUENCE</scope>
    <source>
        <strain evidence="1">Huo1</strain>
        <tissue evidence="1">Leaf</tissue>
    </source>
</reference>
<protein>
    <submittedName>
        <fullName evidence="1">Uncharacterized protein</fullName>
    </submittedName>
</protein>
<proteinExistence type="predicted"/>
<organism evidence="1">
    <name type="scientific">Salvia splendens</name>
    <name type="common">Scarlet sage</name>
    <dbReference type="NCBI Taxonomy" id="180675"/>
    <lineage>
        <taxon>Eukaryota</taxon>
        <taxon>Viridiplantae</taxon>
        <taxon>Streptophyta</taxon>
        <taxon>Embryophyta</taxon>
        <taxon>Tracheophyta</taxon>
        <taxon>Spermatophyta</taxon>
        <taxon>Magnoliopsida</taxon>
        <taxon>eudicotyledons</taxon>
        <taxon>Gunneridae</taxon>
        <taxon>Pentapetalae</taxon>
        <taxon>asterids</taxon>
        <taxon>lamiids</taxon>
        <taxon>Lamiales</taxon>
        <taxon>Lamiaceae</taxon>
        <taxon>Nepetoideae</taxon>
        <taxon>Mentheae</taxon>
        <taxon>Salviinae</taxon>
        <taxon>Salvia</taxon>
        <taxon>Salvia subgen. Calosphace</taxon>
        <taxon>core Calosphace</taxon>
    </lineage>
</organism>
<keyword evidence="2" id="KW-1185">Reference proteome</keyword>
<evidence type="ECO:0000313" key="2">
    <source>
        <dbReference type="Proteomes" id="UP000298416"/>
    </source>
</evidence>
<dbReference type="Proteomes" id="UP000298416">
    <property type="component" value="Unassembled WGS sequence"/>
</dbReference>
<name>A0A8X8WEN8_SALSN</name>
<dbReference type="AlphaFoldDB" id="A0A8X8WEN8"/>
<comment type="caution">
    <text evidence="1">The sequence shown here is derived from an EMBL/GenBank/DDBJ whole genome shotgun (WGS) entry which is preliminary data.</text>
</comment>
<dbReference type="EMBL" id="PNBA02000018">
    <property type="protein sequence ID" value="KAG6393548.1"/>
    <property type="molecule type" value="Genomic_DNA"/>
</dbReference>
<accession>A0A8X8WEN8</accession>